<proteinExistence type="predicted"/>
<accession>A0A099UGP0</accession>
<evidence type="ECO:0008006" key="5">
    <source>
        <dbReference type="Google" id="ProtNLM"/>
    </source>
</evidence>
<dbReference type="Proteomes" id="UP000064525">
    <property type="component" value="Chromosome I"/>
</dbReference>
<keyword evidence="3" id="KW-1185">Reference proteome</keyword>
<evidence type="ECO:0000313" key="4">
    <source>
        <dbReference type="Proteomes" id="UP000064525"/>
    </source>
</evidence>
<evidence type="ECO:0000313" key="2">
    <source>
        <dbReference type="EMBL" id="TLD78536.1"/>
    </source>
</evidence>
<dbReference type="GeneID" id="78151157"/>
<dbReference type="PATRIC" id="fig|76936.10.peg.898"/>
<dbReference type="STRING" id="76936.BN2458_PEG0920"/>
<evidence type="ECO:0000313" key="3">
    <source>
        <dbReference type="Proteomes" id="UP000029925"/>
    </source>
</evidence>
<protein>
    <recommendedName>
        <fullName evidence="5">DUF91 domain-containing protein</fullName>
    </recommendedName>
</protein>
<dbReference type="AlphaFoldDB" id="A0A099UGP0"/>
<dbReference type="Proteomes" id="UP000029925">
    <property type="component" value="Unassembled WGS sequence"/>
</dbReference>
<reference evidence="2 3" key="1">
    <citation type="journal article" date="2014" name="Genome Announc.">
        <title>Draft genome sequences of eight enterohepatic helicobacter species isolated from both laboratory and wild rodents.</title>
        <authorList>
            <person name="Sheh A."/>
            <person name="Shen Z."/>
            <person name="Fox J.G."/>
        </authorList>
    </citation>
    <scope>NUCLEOTIDE SEQUENCE [LARGE SCALE GENOMIC DNA]</scope>
    <source>
        <strain evidence="2 3">MIT 98-6810</strain>
    </source>
</reference>
<dbReference type="KEGG" id="hty:BN2458_PEG0920"/>
<evidence type="ECO:0000313" key="1">
    <source>
        <dbReference type="EMBL" id="CUU39805.1"/>
    </source>
</evidence>
<dbReference type="EMBL" id="JRPF02000005">
    <property type="protein sequence ID" value="TLD78536.1"/>
    <property type="molecule type" value="Genomic_DNA"/>
</dbReference>
<gene>
    <name evidence="1" type="ORF">BN2458_PEG0920</name>
    <name evidence="2" type="ORF">LS75_006010</name>
</gene>
<reference evidence="4" key="2">
    <citation type="submission" date="2015-11" db="EMBL/GenBank/DDBJ databases">
        <authorList>
            <person name="Anvar S.Y."/>
        </authorList>
    </citation>
    <scope>NUCLEOTIDE SEQUENCE [LARGE SCALE GENOMIC DNA]</scope>
</reference>
<dbReference type="RefSeq" id="WP_034342875.1">
    <property type="nucleotide sequence ID" value="NZ_CAOMNX010000003.1"/>
</dbReference>
<name>A0A099UGP0_9HELI</name>
<reference evidence="1" key="3">
    <citation type="submission" date="2015-11" db="EMBL/GenBank/DDBJ databases">
        <authorList>
            <person name="Zhang Y."/>
            <person name="Guo Z."/>
        </authorList>
    </citation>
    <scope>NUCLEOTIDE SEQUENCE</scope>
    <source>
        <strain evidence="1">1</strain>
    </source>
</reference>
<sequence length="153" mass="18160">MREDFLNHSRLYLENQVLSCEEKSKKFQLETQQARFYLINIDGEIENNTEDRKCDFLVIKETSEDIWIYVELKGNKIKDACEQVQATYNRYQPPNALKYIAIVASRFPKGDTSIQRLKAYAKKMGFKEVFYKERILELAYDTNDLRNPIKKTN</sequence>
<dbReference type="OrthoDB" id="7062894at2"/>
<dbReference type="EMBL" id="LN907858">
    <property type="protein sequence ID" value="CUU39805.1"/>
    <property type="molecule type" value="Genomic_DNA"/>
</dbReference>
<organism evidence="1 4">
    <name type="scientific">Helicobacter typhlonius</name>
    <dbReference type="NCBI Taxonomy" id="76936"/>
    <lineage>
        <taxon>Bacteria</taxon>
        <taxon>Pseudomonadati</taxon>
        <taxon>Campylobacterota</taxon>
        <taxon>Epsilonproteobacteria</taxon>
        <taxon>Campylobacterales</taxon>
        <taxon>Helicobacteraceae</taxon>
        <taxon>Helicobacter</taxon>
    </lineage>
</organism>